<keyword evidence="6" id="KW-1133">Transmembrane helix</keyword>
<dbReference type="GO" id="GO:0005975">
    <property type="term" value="P:carbohydrate metabolic process"/>
    <property type="evidence" value="ECO:0007669"/>
    <property type="project" value="InterPro"/>
</dbReference>
<comment type="catalytic activity">
    <reaction evidence="1">
        <text>Hydrolysis of terminal non-reducing N-acetyl-D-hexosamine residues in N-acetyl-beta-D-hexosaminides.</text>
        <dbReference type="EC" id="3.2.1.52"/>
    </reaction>
</comment>
<keyword evidence="9" id="KW-1185">Reference proteome</keyword>
<dbReference type="SUPFAM" id="SSF51445">
    <property type="entry name" value="(Trans)glycosidases"/>
    <property type="match status" value="1"/>
</dbReference>
<evidence type="ECO:0000256" key="6">
    <source>
        <dbReference type="SAM" id="Phobius"/>
    </source>
</evidence>
<gene>
    <name evidence="8" type="ORF">E9531_01320</name>
</gene>
<evidence type="ECO:0000256" key="3">
    <source>
        <dbReference type="ARBA" id="ARBA00012663"/>
    </source>
</evidence>
<dbReference type="PANTHER" id="PTHR30480">
    <property type="entry name" value="BETA-HEXOSAMINIDASE-RELATED"/>
    <property type="match status" value="1"/>
</dbReference>
<feature type="transmembrane region" description="Helical" evidence="6">
    <location>
        <begin position="21"/>
        <end position="42"/>
    </location>
</feature>
<feature type="domain" description="Glycoside hydrolase family 3 N-terminal" evidence="7">
    <location>
        <begin position="160"/>
        <end position="491"/>
    </location>
</feature>
<evidence type="ECO:0000256" key="4">
    <source>
        <dbReference type="ARBA" id="ARBA00022801"/>
    </source>
</evidence>
<proteinExistence type="inferred from homology"/>
<dbReference type="EC" id="3.2.1.52" evidence="3"/>
<dbReference type="PANTHER" id="PTHR30480:SF13">
    <property type="entry name" value="BETA-HEXOSAMINIDASE"/>
    <property type="match status" value="1"/>
</dbReference>
<dbReference type="EMBL" id="STFG01000001">
    <property type="protein sequence ID" value="THU05223.1"/>
    <property type="molecule type" value="Genomic_DNA"/>
</dbReference>
<evidence type="ECO:0000256" key="5">
    <source>
        <dbReference type="ARBA" id="ARBA00023295"/>
    </source>
</evidence>
<dbReference type="InterPro" id="IPR050226">
    <property type="entry name" value="NagZ_Beta-hexosaminidase"/>
</dbReference>
<comment type="caution">
    <text evidence="8">The sequence shown here is derived from an EMBL/GenBank/DDBJ whole genome shotgun (WGS) entry which is preliminary data.</text>
</comment>
<dbReference type="InterPro" id="IPR001764">
    <property type="entry name" value="Glyco_hydro_3_N"/>
</dbReference>
<comment type="similarity">
    <text evidence="2">Belongs to the glycosyl hydrolase 3 family.</text>
</comment>
<dbReference type="AlphaFoldDB" id="A0A4S8FC72"/>
<accession>A0A4S8FC72</accession>
<dbReference type="GO" id="GO:0009254">
    <property type="term" value="P:peptidoglycan turnover"/>
    <property type="evidence" value="ECO:0007669"/>
    <property type="project" value="TreeGrafter"/>
</dbReference>
<keyword evidence="6" id="KW-0812">Transmembrane</keyword>
<dbReference type="Pfam" id="PF00933">
    <property type="entry name" value="Glyco_hydro_3"/>
    <property type="match status" value="1"/>
</dbReference>
<keyword evidence="4 8" id="KW-0378">Hydrolase</keyword>
<keyword evidence="6" id="KW-0472">Membrane</keyword>
<dbReference type="GO" id="GO:0004563">
    <property type="term" value="F:beta-N-acetylhexosaminidase activity"/>
    <property type="evidence" value="ECO:0007669"/>
    <property type="project" value="UniProtKB-EC"/>
</dbReference>
<feature type="transmembrane region" description="Helical" evidence="6">
    <location>
        <begin position="54"/>
        <end position="75"/>
    </location>
</feature>
<organism evidence="8 9">
    <name type="scientific">Lampropedia puyangensis</name>
    <dbReference type="NCBI Taxonomy" id="1330072"/>
    <lineage>
        <taxon>Bacteria</taxon>
        <taxon>Pseudomonadati</taxon>
        <taxon>Pseudomonadota</taxon>
        <taxon>Betaproteobacteria</taxon>
        <taxon>Burkholderiales</taxon>
        <taxon>Comamonadaceae</taxon>
        <taxon>Lampropedia</taxon>
    </lineage>
</organism>
<evidence type="ECO:0000259" key="7">
    <source>
        <dbReference type="Pfam" id="PF00933"/>
    </source>
</evidence>
<name>A0A4S8FC72_9BURK</name>
<dbReference type="InterPro" id="IPR017853">
    <property type="entry name" value="GH"/>
</dbReference>
<sequence>MKCREAEMRASTLQTLLHYRLSKAFCQTLVWLAALGAALLAYDPFTPYLLVIRPWILPIAGALLAVGVLCTWSLAAQWRARQKPTHSDERSAAIPAHARSLSTTAQLVECVVLTGLFTCSAVAIGWQAWTFSNARKLVLTHSSSSPALTTLGRHFIISYRDFDEAATLTARGAIAGIYLRSANVQGKTPFQIRTEIMALQRLRQRNGLPPLIIAADQEGGAVQHMSPPLPSRPALAQLLVDFPNTLQEEVESPHSPKASADALLAVYAYGAEQGQELRSLGVNLNFGPVTDLTPTNNHPITFDTHTQLDRRTLSASPYVVAEATSAYIHGLQHSGVQATLKHFPGLSRTRSDTHHFSATVEAPTSVLNQTDWIPFRQTMPQAAAIMLGHVTLTDLDPSTPASLSARVVSMLRHEWHYQGLFITDDINMGALYHHFGICESTKRALNAGVDLVLIAYDSEQFYPAMACALDALDRGELQLRQSPKTHQRIARWFKGSVTIEESTPNQQLASQDA</sequence>
<evidence type="ECO:0000256" key="1">
    <source>
        <dbReference type="ARBA" id="ARBA00001231"/>
    </source>
</evidence>
<evidence type="ECO:0000313" key="9">
    <source>
        <dbReference type="Proteomes" id="UP000308917"/>
    </source>
</evidence>
<dbReference type="InterPro" id="IPR036962">
    <property type="entry name" value="Glyco_hydro_3_N_sf"/>
</dbReference>
<protein>
    <recommendedName>
        <fullName evidence="3">beta-N-acetylhexosaminidase</fullName>
        <ecNumber evidence="3">3.2.1.52</ecNumber>
    </recommendedName>
</protein>
<feature type="transmembrane region" description="Helical" evidence="6">
    <location>
        <begin position="107"/>
        <end position="129"/>
    </location>
</feature>
<dbReference type="Gene3D" id="3.20.20.300">
    <property type="entry name" value="Glycoside hydrolase, family 3, N-terminal domain"/>
    <property type="match status" value="1"/>
</dbReference>
<evidence type="ECO:0000313" key="8">
    <source>
        <dbReference type="EMBL" id="THU05223.1"/>
    </source>
</evidence>
<keyword evidence="5" id="KW-0326">Glycosidase</keyword>
<reference evidence="8 9" key="1">
    <citation type="journal article" date="2015" name="Antonie Van Leeuwenhoek">
        <title>Lampropedia puyangensis sp. nov., isolated from symptomatic bark of Populus ? euramericana canker and emended description of Lampropedia hyalina (Ehrenberg 1832) Lee et al. 2004.</title>
        <authorList>
            <person name="Li Y."/>
            <person name="Wang T."/>
            <person name="Piao C.G."/>
            <person name="Wang L.F."/>
            <person name="Tian G.Z."/>
            <person name="Zhu T.H."/>
            <person name="Guo M.W."/>
        </authorList>
    </citation>
    <scope>NUCLEOTIDE SEQUENCE [LARGE SCALE GENOMIC DNA]</scope>
    <source>
        <strain evidence="8 9">2-bin</strain>
    </source>
</reference>
<dbReference type="Proteomes" id="UP000308917">
    <property type="component" value="Unassembled WGS sequence"/>
</dbReference>
<evidence type="ECO:0000256" key="2">
    <source>
        <dbReference type="ARBA" id="ARBA00005336"/>
    </source>
</evidence>